<evidence type="ECO:0000259" key="1">
    <source>
        <dbReference type="Pfam" id="PF12802"/>
    </source>
</evidence>
<dbReference type="InterPro" id="IPR036390">
    <property type="entry name" value="WH_DNA-bd_sf"/>
</dbReference>
<dbReference type="InterPro" id="IPR000835">
    <property type="entry name" value="HTH_MarR-typ"/>
</dbReference>
<geneLocation type="plasmid" evidence="3">
    <name>pbm152</name>
</geneLocation>
<dbReference type="KEGG" id="paro:CUV01_19265"/>
<gene>
    <name evidence="2" type="ORF">CUV01_19265</name>
</gene>
<dbReference type="RefSeq" id="WP_101462374.1">
    <property type="nucleotide sequence ID" value="NZ_CP025410.1"/>
</dbReference>
<feature type="domain" description="HTH marR-type" evidence="1">
    <location>
        <begin position="289"/>
        <end position="332"/>
    </location>
</feature>
<keyword evidence="3" id="KW-1185">Reference proteome</keyword>
<evidence type="ECO:0000313" key="2">
    <source>
        <dbReference type="EMBL" id="AUH35724.1"/>
    </source>
</evidence>
<name>A0A2K9F2F8_9RHOB</name>
<dbReference type="InterPro" id="IPR036388">
    <property type="entry name" value="WH-like_DNA-bd_sf"/>
</dbReference>
<dbReference type="Pfam" id="PF12802">
    <property type="entry name" value="MarR_2"/>
    <property type="match status" value="1"/>
</dbReference>
<sequence length="344" mass="37300">MIYSADMSDLEEYWFDPPEVDDPAFPPLPRADRRVLLDPAAWRAAEKECADALANAAMAIGRLDGLLAGLDETLRAGMIPRLALTEVEAMLWAAGTPIAQEVLIRDLADAPAKVDLEALSQARWAIGRLQGRGRLDDLRDFLGLHRAGQGRGDSDLLRLIGKSFEDEAEGFAAGLAEVEGRHAITRAAHGLRLWRLTDLSPDGHQLESAVWAARRLADGTADMVFVPMGQAGRAVWMTGGKPDLFLASWYRAISQGCLDAAHLVRAVSAWADQAQRSAASFKGANAGKVIAALVAAPVLSAMDLERETGLSRDTTVRLVAKLQDLGLVREITGGRRYRFWTAQL</sequence>
<organism evidence="2 3">
    <name type="scientific">Paracoccus tegillarcae</name>
    <dbReference type="NCBI Taxonomy" id="1529068"/>
    <lineage>
        <taxon>Bacteria</taxon>
        <taxon>Pseudomonadati</taxon>
        <taxon>Pseudomonadota</taxon>
        <taxon>Alphaproteobacteria</taxon>
        <taxon>Rhodobacterales</taxon>
        <taxon>Paracoccaceae</taxon>
        <taxon>Paracoccus</taxon>
    </lineage>
</organism>
<dbReference type="GO" id="GO:0003700">
    <property type="term" value="F:DNA-binding transcription factor activity"/>
    <property type="evidence" value="ECO:0007669"/>
    <property type="project" value="InterPro"/>
</dbReference>
<evidence type="ECO:0000313" key="3">
    <source>
        <dbReference type="Proteomes" id="UP000233742"/>
    </source>
</evidence>
<accession>A0A2K9F2F8</accession>
<proteinExistence type="predicted"/>
<keyword evidence="2" id="KW-0614">Plasmid</keyword>
<dbReference type="Gene3D" id="1.10.10.10">
    <property type="entry name" value="Winged helix-like DNA-binding domain superfamily/Winged helix DNA-binding domain"/>
    <property type="match status" value="1"/>
</dbReference>
<reference evidence="2 3" key="1">
    <citation type="submission" date="2017-12" db="EMBL/GenBank/DDBJ databases">
        <authorList>
            <person name="Hurst M.R.H."/>
        </authorList>
    </citation>
    <scope>NUCLEOTIDE SEQUENCE [LARGE SCALE GENOMIC DNA]</scope>
    <source>
        <strain evidence="2 3">BM15</strain>
        <plasmid evidence="3">Plasmid pbm152</plasmid>
    </source>
</reference>
<protein>
    <recommendedName>
        <fullName evidence="1">HTH marR-type domain-containing protein</fullName>
    </recommendedName>
</protein>
<dbReference type="AlphaFoldDB" id="A0A2K9F2F8"/>
<dbReference type="SUPFAM" id="SSF46785">
    <property type="entry name" value="Winged helix' DNA-binding domain"/>
    <property type="match status" value="1"/>
</dbReference>
<dbReference type="OrthoDB" id="8455637at2"/>
<dbReference type="Proteomes" id="UP000233742">
    <property type="component" value="Plasmid pBM152"/>
</dbReference>
<dbReference type="EMBL" id="CP025410">
    <property type="protein sequence ID" value="AUH35724.1"/>
    <property type="molecule type" value="Genomic_DNA"/>
</dbReference>